<proteinExistence type="predicted"/>
<dbReference type="InterPro" id="IPR027417">
    <property type="entry name" value="P-loop_NTPase"/>
</dbReference>
<comment type="caution">
    <text evidence="2">The sequence shown here is derived from an EMBL/GenBank/DDBJ whole genome shotgun (WGS) entry which is preliminary data.</text>
</comment>
<dbReference type="Pfam" id="PF01637">
    <property type="entry name" value="ATPase_2"/>
    <property type="match status" value="1"/>
</dbReference>
<dbReference type="OrthoDB" id="132045at2157"/>
<accession>A0A2V2MZM4</accession>
<organism evidence="2 3">
    <name type="scientific">Methanospirillum stamsii</name>
    <dbReference type="NCBI Taxonomy" id="1277351"/>
    <lineage>
        <taxon>Archaea</taxon>
        <taxon>Methanobacteriati</taxon>
        <taxon>Methanobacteriota</taxon>
        <taxon>Stenosarchaea group</taxon>
        <taxon>Methanomicrobia</taxon>
        <taxon>Methanomicrobiales</taxon>
        <taxon>Methanospirillaceae</taxon>
        <taxon>Methanospirillum</taxon>
    </lineage>
</organism>
<dbReference type="Proteomes" id="UP000245934">
    <property type="component" value="Unassembled WGS sequence"/>
</dbReference>
<feature type="non-terminal residue" evidence="2">
    <location>
        <position position="225"/>
    </location>
</feature>
<evidence type="ECO:0000259" key="1">
    <source>
        <dbReference type="Pfam" id="PF01637"/>
    </source>
</evidence>
<keyword evidence="2" id="KW-0067">ATP-binding</keyword>
<dbReference type="Gene3D" id="3.40.50.300">
    <property type="entry name" value="P-loop containing nucleotide triphosphate hydrolases"/>
    <property type="match status" value="1"/>
</dbReference>
<dbReference type="AlphaFoldDB" id="A0A2V2MZM4"/>
<dbReference type="GO" id="GO:0005524">
    <property type="term" value="F:ATP binding"/>
    <property type="evidence" value="ECO:0007669"/>
    <property type="project" value="UniProtKB-KW"/>
</dbReference>
<reference evidence="2 3" key="1">
    <citation type="submission" date="2018-05" db="EMBL/GenBank/DDBJ databases">
        <title>Draft genome of Methanospirillum stamsii Pt1.</title>
        <authorList>
            <person name="Dueholm M.S."/>
            <person name="Nielsen P.H."/>
            <person name="Bakmann L.F."/>
            <person name="Otzen D.E."/>
        </authorList>
    </citation>
    <scope>NUCLEOTIDE SEQUENCE [LARGE SCALE GENOMIC DNA]</scope>
    <source>
        <strain evidence="2 3">Pt1</strain>
    </source>
</reference>
<gene>
    <name evidence="2" type="ORF">DLD82_13615</name>
</gene>
<keyword evidence="2" id="KW-0547">Nucleotide-binding</keyword>
<dbReference type="EMBL" id="QGMZ01000030">
    <property type="protein sequence ID" value="PWR71780.1"/>
    <property type="molecule type" value="Genomic_DNA"/>
</dbReference>
<protein>
    <submittedName>
        <fullName evidence="2">ATP-binding protein</fullName>
    </submittedName>
</protein>
<feature type="domain" description="ATPase" evidence="1">
    <location>
        <begin position="2"/>
        <end position="173"/>
    </location>
</feature>
<keyword evidence="3" id="KW-1185">Reference proteome</keyword>
<dbReference type="PANTHER" id="PTHR34704:SF1">
    <property type="entry name" value="ATPASE"/>
    <property type="match status" value="1"/>
</dbReference>
<evidence type="ECO:0000313" key="2">
    <source>
        <dbReference type="EMBL" id="PWR71780.1"/>
    </source>
</evidence>
<evidence type="ECO:0000313" key="3">
    <source>
        <dbReference type="Proteomes" id="UP000245934"/>
    </source>
</evidence>
<dbReference type="PANTHER" id="PTHR34704">
    <property type="entry name" value="ATPASE"/>
    <property type="match status" value="1"/>
</dbReference>
<dbReference type="InterPro" id="IPR011579">
    <property type="entry name" value="ATPase_dom"/>
</dbReference>
<dbReference type="SUPFAM" id="SSF52540">
    <property type="entry name" value="P-loop containing nucleoside triphosphate hydrolases"/>
    <property type="match status" value="1"/>
</dbReference>
<sequence>MFIDRKTELSALNRRFHSNKPELLILYGRRRVGKSKLIDQFISQVGGIRLLAREESRHLQLKRISSELAVFFKDDYLLHAPFPDWDAFFVYLMQHGDIRTVIAIDEFPYLVQEEPSLPSLLQYYWDTGLSKKNLYLILSGSSIGLVESQLMQYKNPLYGRRTGQILLRPFRFIDYYSYVNNLHKAIVLYGIFGGTPPYCLIEEPFIDLEEIVCQKLLMEDAFLFR</sequence>
<dbReference type="RefSeq" id="WP_146199810.1">
    <property type="nucleotide sequence ID" value="NZ_QGMZ01000030.1"/>
</dbReference>
<name>A0A2V2MZM4_9EURY</name>